<name>A0ABT0H5S8_9FLAO</name>
<dbReference type="Proteomes" id="UP001203687">
    <property type="component" value="Unassembled WGS sequence"/>
</dbReference>
<dbReference type="Pfam" id="PF11188">
    <property type="entry name" value="DUF2975"/>
    <property type="match status" value="1"/>
</dbReference>
<evidence type="ECO:0000313" key="3">
    <source>
        <dbReference type="Proteomes" id="UP001203687"/>
    </source>
</evidence>
<dbReference type="InterPro" id="IPR021354">
    <property type="entry name" value="DUF2975"/>
</dbReference>
<evidence type="ECO:0000313" key="2">
    <source>
        <dbReference type="EMBL" id="MCK8479167.1"/>
    </source>
</evidence>
<feature type="transmembrane region" description="Helical" evidence="1">
    <location>
        <begin position="234"/>
        <end position="252"/>
    </location>
</feature>
<organism evidence="2 3">
    <name type="scientific">Psychroserpens algicola</name>
    <dbReference type="NCBI Taxonomy" id="1719034"/>
    <lineage>
        <taxon>Bacteria</taxon>
        <taxon>Pseudomonadati</taxon>
        <taxon>Bacteroidota</taxon>
        <taxon>Flavobacteriia</taxon>
        <taxon>Flavobacteriales</taxon>
        <taxon>Flavobacteriaceae</taxon>
        <taxon>Psychroserpens</taxon>
    </lineage>
</organism>
<gene>
    <name evidence="2" type="ORF">MUY34_00970</name>
</gene>
<dbReference type="RefSeq" id="WP_248411579.1">
    <property type="nucleotide sequence ID" value="NZ_JALPQF010000001.1"/>
</dbReference>
<evidence type="ECO:0000256" key="1">
    <source>
        <dbReference type="SAM" id="Phobius"/>
    </source>
</evidence>
<feature type="transmembrane region" description="Helical" evidence="1">
    <location>
        <begin position="7"/>
        <end position="32"/>
    </location>
</feature>
<keyword evidence="1" id="KW-1133">Transmembrane helix</keyword>
<proteinExistence type="predicted"/>
<feature type="transmembrane region" description="Helical" evidence="1">
    <location>
        <begin position="181"/>
        <end position="204"/>
    </location>
</feature>
<dbReference type="EMBL" id="JALPQF010000001">
    <property type="protein sequence ID" value="MCK8479167.1"/>
    <property type="molecule type" value="Genomic_DNA"/>
</dbReference>
<reference evidence="2" key="1">
    <citation type="submission" date="2022-04" db="EMBL/GenBank/DDBJ databases">
        <authorList>
            <person name="Ren T."/>
        </authorList>
    </citation>
    <scope>NUCLEOTIDE SEQUENCE</scope>
    <source>
        <strain evidence="2">F63249</strain>
    </source>
</reference>
<keyword evidence="1" id="KW-0812">Transmembrane</keyword>
<protein>
    <submittedName>
        <fullName evidence="2">DUF2975 domain-containing protein</fullName>
    </submittedName>
</protein>
<keyword evidence="3" id="KW-1185">Reference proteome</keyword>
<feature type="transmembrane region" description="Helical" evidence="1">
    <location>
        <begin position="138"/>
        <end position="160"/>
    </location>
</feature>
<accession>A0ABT0H5S8</accession>
<comment type="caution">
    <text evidence="2">The sequence shown here is derived from an EMBL/GenBank/DDBJ whole genome shotgun (WGS) entry which is preliminary data.</text>
</comment>
<sequence length="266" mass="30857">MKNNNLLVVVLHAFFTVFFWILIVLLCSSIVFEAFTDDGKIGKFSATYHHSKGYGIPVRVRVETPNAVYKNWINKNVDKNTKKVEYFHETTELSELEKKGLKNIVNIYFTNEEEAFTTNQHITHANDYLIVKSNSSSFLFIQLLKTYVGFISFVFIIYLLMKVFRELKRNLNFTTKLYKMINGVGLLIIFNTMIKLIISILISLKYDFISVETLLDNSFINDAVRFSINPRLEFEFKFFIIGLSLLVLAGLLKKGNQIKQDNELTI</sequence>
<keyword evidence="1" id="KW-0472">Membrane</keyword>